<dbReference type="GO" id="GO:0016020">
    <property type="term" value="C:membrane"/>
    <property type="evidence" value="ECO:0007669"/>
    <property type="project" value="InterPro"/>
</dbReference>
<dbReference type="InterPro" id="IPR029151">
    <property type="entry name" value="Sensor-like_sf"/>
</dbReference>
<dbReference type="SMART" id="SM00304">
    <property type="entry name" value="HAMP"/>
    <property type="match status" value="2"/>
</dbReference>
<name>A0A1H2VX53_9RHOB</name>
<evidence type="ECO:0000313" key="7">
    <source>
        <dbReference type="Proteomes" id="UP000199118"/>
    </source>
</evidence>
<dbReference type="Proteomes" id="UP000199118">
    <property type="component" value="Unassembled WGS sequence"/>
</dbReference>
<dbReference type="CDD" id="cd11386">
    <property type="entry name" value="MCP_signal"/>
    <property type="match status" value="1"/>
</dbReference>
<protein>
    <submittedName>
        <fullName evidence="6">Methyl-accepting chemotaxis protein</fullName>
    </submittedName>
</protein>
<dbReference type="Gene3D" id="6.10.340.10">
    <property type="match status" value="1"/>
</dbReference>
<keyword evidence="7" id="KW-1185">Reference proteome</keyword>
<reference evidence="6 7" key="1">
    <citation type="submission" date="2016-10" db="EMBL/GenBank/DDBJ databases">
        <authorList>
            <person name="de Groot N.N."/>
        </authorList>
    </citation>
    <scope>NUCLEOTIDE SEQUENCE [LARGE SCALE GENOMIC DNA]</scope>
    <source>
        <strain evidence="6 7">DSM 17890</strain>
    </source>
</reference>
<evidence type="ECO:0000313" key="6">
    <source>
        <dbReference type="EMBL" id="SDW72958.1"/>
    </source>
</evidence>
<dbReference type="Gene3D" id="1.10.287.950">
    <property type="entry name" value="Methyl-accepting chemotaxis protein"/>
    <property type="match status" value="1"/>
</dbReference>
<dbReference type="PANTHER" id="PTHR43531:SF11">
    <property type="entry name" value="METHYL-ACCEPTING CHEMOTAXIS PROTEIN 3"/>
    <property type="match status" value="1"/>
</dbReference>
<dbReference type="PROSITE" id="PS50885">
    <property type="entry name" value="HAMP"/>
    <property type="match status" value="2"/>
</dbReference>
<dbReference type="STRING" id="356660.SAMN05444336_102200"/>
<evidence type="ECO:0000256" key="3">
    <source>
        <dbReference type="PROSITE-ProRule" id="PRU00284"/>
    </source>
</evidence>
<dbReference type="PROSITE" id="PS50111">
    <property type="entry name" value="CHEMOTAXIS_TRANSDUC_2"/>
    <property type="match status" value="1"/>
</dbReference>
<organism evidence="6 7">
    <name type="scientific">Albimonas donghaensis</name>
    <dbReference type="NCBI Taxonomy" id="356660"/>
    <lineage>
        <taxon>Bacteria</taxon>
        <taxon>Pseudomonadati</taxon>
        <taxon>Pseudomonadota</taxon>
        <taxon>Alphaproteobacteria</taxon>
        <taxon>Rhodobacterales</taxon>
        <taxon>Paracoccaceae</taxon>
        <taxon>Albimonas</taxon>
    </lineage>
</organism>
<gene>
    <name evidence="6" type="ORF">SAMN05444336_102200</name>
</gene>
<evidence type="ECO:0000259" key="5">
    <source>
        <dbReference type="PROSITE" id="PS50885"/>
    </source>
</evidence>
<accession>A0A1H2VX53</accession>
<dbReference type="PANTHER" id="PTHR43531">
    <property type="entry name" value="PROTEIN ICFG"/>
    <property type="match status" value="1"/>
</dbReference>
<dbReference type="CDD" id="cd06225">
    <property type="entry name" value="HAMP"/>
    <property type="match status" value="1"/>
</dbReference>
<dbReference type="InterPro" id="IPR003660">
    <property type="entry name" value="HAMP_dom"/>
</dbReference>
<comment type="similarity">
    <text evidence="2">Belongs to the methyl-accepting chemotaxis (MCP) protein family.</text>
</comment>
<keyword evidence="3" id="KW-0807">Transducer</keyword>
<feature type="domain" description="Methyl-accepting transducer" evidence="4">
    <location>
        <begin position="390"/>
        <end position="619"/>
    </location>
</feature>
<keyword evidence="1" id="KW-0145">Chemotaxis</keyword>
<dbReference type="Pfam" id="PF00015">
    <property type="entry name" value="MCPsignal"/>
    <property type="match status" value="1"/>
</dbReference>
<feature type="domain" description="HAMP" evidence="5">
    <location>
        <begin position="339"/>
        <end position="385"/>
    </location>
</feature>
<evidence type="ECO:0000256" key="1">
    <source>
        <dbReference type="ARBA" id="ARBA00022500"/>
    </source>
</evidence>
<dbReference type="Pfam" id="PF00672">
    <property type="entry name" value="HAMP"/>
    <property type="match status" value="1"/>
</dbReference>
<dbReference type="AlphaFoldDB" id="A0A1H2VX53"/>
<dbReference type="RefSeq" id="WP_092680475.1">
    <property type="nucleotide sequence ID" value="NZ_FNMZ01000002.1"/>
</dbReference>
<dbReference type="GO" id="GO:0007165">
    <property type="term" value="P:signal transduction"/>
    <property type="evidence" value="ECO:0007669"/>
    <property type="project" value="UniProtKB-KW"/>
</dbReference>
<proteinExistence type="inferred from homology"/>
<dbReference type="InterPro" id="IPR051310">
    <property type="entry name" value="MCP_chemotaxis"/>
</dbReference>
<dbReference type="SUPFAM" id="SSF158472">
    <property type="entry name" value="HAMP domain-like"/>
    <property type="match status" value="1"/>
</dbReference>
<evidence type="ECO:0000259" key="4">
    <source>
        <dbReference type="PROSITE" id="PS50111"/>
    </source>
</evidence>
<dbReference type="Pfam" id="PF17201">
    <property type="entry name" value="Cache_3-Cache_2"/>
    <property type="match status" value="1"/>
</dbReference>
<dbReference type="InterPro" id="IPR033462">
    <property type="entry name" value="Cache_3-Cache_2"/>
</dbReference>
<sequence length="644" mass="66118">MSNLRVRAAAVTASIVLIAVVLMTAVSVWRASGRLTEEAQAGQARSLRAAAAMADATLPELTARFGGDGSVQALTWWAVPDVSDHVTIDRIAGVTGETATVFVLDPAQGEFVRRSTNIRKPDGARAVGTVLGKAGAVHPVITSGKVFRGEATILGKDYYTVYYPITGASGAVEGILYVGVEKSGVMAALGEEALGAGLSGLVALLLAGGAAWAAAGMAVRPLHSLGGAVARLAEGDLVSRVAAADRTDEIGELGRGVDGLRLALAEAERQREAGAAAAEAARKDNARMLSQLRDEVNGVVEAATAGDFSRRVDASFEAPEMQELASGANRLMDTTSAFLGDLDGTLEAMARRDLNRPMTGRYQGQLARLAQTANDSLAELGAAIAHVRDGAEAQRDAISRMNAAMRGLTGRAESQASTIEETAATMTEISETVSASAANLTSAEKMTEDTRGRARQGADSADKAIDAMRRIEKSSGEISDITAVIDAIAFQTNLLALNAAVEAARAGEAGKGFAVVASEVRTLAQRSSEAARDISELIKGSATTVAEGVGLVNATGASLQEIVSSIDGLASAIADAASAGREQGQGVREISTAVSHLDQTVQENARETAEAAAAAEQLAHDLDAQAESLGAFATAATRGARRAA</sequence>
<dbReference type="InterPro" id="IPR004089">
    <property type="entry name" value="MCPsignal_dom"/>
</dbReference>
<dbReference type="EMBL" id="FNMZ01000002">
    <property type="protein sequence ID" value="SDW72958.1"/>
    <property type="molecule type" value="Genomic_DNA"/>
</dbReference>
<dbReference type="SMART" id="SM00283">
    <property type="entry name" value="MA"/>
    <property type="match status" value="1"/>
</dbReference>
<dbReference type="OrthoDB" id="354287at2"/>
<evidence type="ECO:0000256" key="2">
    <source>
        <dbReference type="ARBA" id="ARBA00029447"/>
    </source>
</evidence>
<dbReference type="GO" id="GO:0006935">
    <property type="term" value="P:chemotaxis"/>
    <property type="evidence" value="ECO:0007669"/>
    <property type="project" value="UniProtKB-KW"/>
</dbReference>
<feature type="domain" description="HAMP" evidence="5">
    <location>
        <begin position="216"/>
        <end position="269"/>
    </location>
</feature>
<dbReference type="SUPFAM" id="SSF58104">
    <property type="entry name" value="Methyl-accepting chemotaxis protein (MCP) signaling domain"/>
    <property type="match status" value="1"/>
</dbReference>
<dbReference type="SUPFAM" id="SSF103190">
    <property type="entry name" value="Sensory domain-like"/>
    <property type="match status" value="1"/>
</dbReference>